<gene>
    <name evidence="3" type="ORF">C6P64_06320</name>
</gene>
<evidence type="ECO:0000256" key="1">
    <source>
        <dbReference type="ARBA" id="ARBA00022676"/>
    </source>
</evidence>
<dbReference type="GO" id="GO:0016020">
    <property type="term" value="C:membrane"/>
    <property type="evidence" value="ECO:0007669"/>
    <property type="project" value="InterPro"/>
</dbReference>
<evidence type="ECO:0008006" key="5">
    <source>
        <dbReference type="Google" id="ProtNLM"/>
    </source>
</evidence>
<keyword evidence="4" id="KW-1185">Reference proteome</keyword>
<dbReference type="InterPro" id="IPR002516">
    <property type="entry name" value="Glyco_trans_11"/>
</dbReference>
<dbReference type="PANTHER" id="PTHR11927">
    <property type="entry name" value="GALACTOSIDE 2-L-FUCOSYLTRANSFERASE"/>
    <property type="match status" value="1"/>
</dbReference>
<comment type="caution">
    <text evidence="3">The sequence shown here is derived from an EMBL/GenBank/DDBJ whole genome shotgun (WGS) entry which is preliminary data.</text>
</comment>
<dbReference type="Proteomes" id="UP000238589">
    <property type="component" value="Unassembled WGS sequence"/>
</dbReference>
<proteinExistence type="predicted"/>
<dbReference type="CDD" id="cd11301">
    <property type="entry name" value="Fut1_Fut2_like"/>
    <property type="match status" value="1"/>
</dbReference>
<name>A0A2S9K6F4_9BURK</name>
<dbReference type="AlphaFoldDB" id="A0A2S9K6F4"/>
<sequence length="282" mass="32555">MVNKKYISMTGLNATENLGSQMWHFSSLYAISRRTGHQIFFFKELSDVGKGLQLHKNFSNLPFSIVSINDIPDAEKVHVVYPIPFNLAVDSNVFSLSDQLNYNFTGLFISYKYWYPIRQEIRRMYQFDPATLANAYSLVFSARRPGRQMVAVHVRRGDYINGIHVNLTIDYYKAAFSFFNDDEVDYLIFSDDMNWCRREFSGKNNVLFFEGGSPIVDMCSMSLCDHNIIANSSFSFWGAFLNKNHDKRVICPAKNLKNDNAIPFVNYAWYPDEFIGLDAGNF</sequence>
<evidence type="ECO:0000313" key="4">
    <source>
        <dbReference type="Proteomes" id="UP000238589"/>
    </source>
</evidence>
<dbReference type="EMBL" id="PVLQ01000021">
    <property type="protein sequence ID" value="PRD65984.1"/>
    <property type="molecule type" value="Genomic_DNA"/>
</dbReference>
<protein>
    <recommendedName>
        <fullName evidence="5">Alpha-1,2-fucosyltransferase</fullName>
    </recommendedName>
</protein>
<accession>A0A2S9K6F4</accession>
<organism evidence="3 4">
    <name type="scientific">Malikia granosa</name>
    <dbReference type="NCBI Taxonomy" id="263067"/>
    <lineage>
        <taxon>Bacteria</taxon>
        <taxon>Pseudomonadati</taxon>
        <taxon>Pseudomonadota</taxon>
        <taxon>Betaproteobacteria</taxon>
        <taxon>Burkholderiales</taxon>
        <taxon>Comamonadaceae</taxon>
        <taxon>Malikia</taxon>
    </lineage>
</organism>
<keyword evidence="1" id="KW-0328">Glycosyltransferase</keyword>
<dbReference type="GO" id="GO:0005975">
    <property type="term" value="P:carbohydrate metabolic process"/>
    <property type="evidence" value="ECO:0007669"/>
    <property type="project" value="InterPro"/>
</dbReference>
<evidence type="ECO:0000313" key="3">
    <source>
        <dbReference type="EMBL" id="PRD65984.1"/>
    </source>
</evidence>
<dbReference type="Pfam" id="PF01531">
    <property type="entry name" value="Glyco_transf_11"/>
    <property type="match status" value="1"/>
</dbReference>
<keyword evidence="2" id="KW-0808">Transferase</keyword>
<reference evidence="3 4" key="1">
    <citation type="submission" date="2018-03" db="EMBL/GenBank/DDBJ databases">
        <title>Comparative genomics illustrates the genes involved in a hyperalkaliphilic mechanisms of Serpentinomonas isolated from highly-alkaline calcium-rich serpentinized springs.</title>
        <authorList>
            <person name="Suzuki S."/>
            <person name="Ishii S."/>
            <person name="Walworth N."/>
            <person name="Bird L."/>
            <person name="Kuenen J.G."/>
            <person name="Nealson K.H."/>
        </authorList>
    </citation>
    <scope>NUCLEOTIDE SEQUENCE [LARGE SCALE GENOMIC DNA]</scope>
    <source>
        <strain evidence="3 4">P1</strain>
    </source>
</reference>
<dbReference type="GO" id="GO:0008107">
    <property type="term" value="F:galactoside 2-alpha-L-fucosyltransferase activity"/>
    <property type="evidence" value="ECO:0007669"/>
    <property type="project" value="InterPro"/>
</dbReference>
<evidence type="ECO:0000256" key="2">
    <source>
        <dbReference type="ARBA" id="ARBA00022679"/>
    </source>
</evidence>
<dbReference type="PANTHER" id="PTHR11927:SF9">
    <property type="entry name" value="L-FUCOSYLTRANSFERASE"/>
    <property type="match status" value="1"/>
</dbReference>